<dbReference type="InterPro" id="IPR010566">
    <property type="entry name" value="Haemolys_ca-bd"/>
</dbReference>
<feature type="domain" description="Haemolysin-type calcium binding-related" evidence="10">
    <location>
        <begin position="1253"/>
        <end position="1295"/>
    </location>
</feature>
<dbReference type="InterPro" id="IPR003995">
    <property type="entry name" value="RTX_toxin_determinant-A"/>
</dbReference>
<evidence type="ECO:0000256" key="8">
    <source>
        <dbReference type="ARBA" id="ARBA00023136"/>
    </source>
</evidence>
<dbReference type="PANTHER" id="PTHR38340:SF1">
    <property type="entry name" value="S-LAYER PROTEIN"/>
    <property type="match status" value="1"/>
</dbReference>
<keyword evidence="4" id="KW-0800">Toxin</keyword>
<dbReference type="GO" id="GO:0005576">
    <property type="term" value="C:extracellular region"/>
    <property type="evidence" value="ECO:0007669"/>
    <property type="project" value="UniProtKB-SubCell"/>
</dbReference>
<dbReference type="SUPFAM" id="SSF51120">
    <property type="entry name" value="beta-Roll"/>
    <property type="match status" value="7"/>
</dbReference>
<sequence>MKSRMNRPNNSDREALKIDAVDYMKNGGGRFASAADFGMFQKFFDKSGLAAKEYTFEEIGNEIYGALKFADLQKTEFSKGFNTDISQYIKGIKSADYDTRAFIFGSTKVSVTEEDLGKLKFVVKEDGSKEIQNLRITPNDSQENFDFKGGSSKPGFWSKAEKMVVDAANGAFSTIIDPKGIGRTVPFEFANKHELPYETIDANTFRRLQAEDKLNTFSSESIPDFIVNGPLQSLAELAAKLAVSPSMYNNLSCAWDDFWNPPSVSDAAQMASPIIIDLNGDGVKTIGLGGGVNFDHDKSGFALQTGWAAKEDGLLVLDLNGNGAVDNGGELFGNHTLLADGKPADNGFEALKQYDTNQNGLLDTGDARWGEFRIWQDADSDGVSDSGELKTLSETGIISLNLKYTETDVLDENGNAHKQTSSAIWKDGHTGDAVDVWFKTDGSKATYTRKFEHTEEIAKLPEVIVSGKVYHLRDAVSQDKVLLDQLKEYVAAEEPQAEKLEALIYQWTGTAEIDPAGRGENVDARKLAVLEKLSGETFNQSGWGDKPGPQAGKALNDEFAKFAGYVAGSIKMQKIYASAIGGEMIKTDEAGKAAIDWAGMRKYVFEQIQAKNVAEAADAADAVANALVFNESLASGFKQSVQKFTSLVFHYGTLTDLQKLAELDGTFGDAANNRLETKAAGNVLLEGGVLFGEGGDDTLNGRGGNDVLVGGAGNDHLSGGEGSDIYVFGKNFGKDSVNNHDTSEGRSDTIRFTEGLKQSDFVYTRSYDNLMISAKDGSGEITVNSYFSQDGAGGYQIDQILFDDGTVLDVEAVKQLVIKGTEQNDTLYAYAEGNTLAGLGGNDALYGGAGDDLLSGGNGNDTLQGGEGNDKLHGGSGNDVLNGGKGEDIYIFDKGFGKDSIQNDYTEETDTIRLTDGWTQSDLVFTRSNSSLVITAKDGMGEISVGNFFRTDGIGGAKIVFDGGATLNAEALKDLVTAGSEQNDNLYAYAEGSKLAGLGGDDYLYGAAGDDTLDGGNGNDTLEGKGGNDTLIGGIGNDSLNGGEGNDSYVFGKNFGKDAIYNNDTEGTDTIRFTEGLKQEDFTFSRSSNDLIIAAKDGTGVVSVSGYFTQDGVSKQINRIVFDDGTELDGKAVSEQVTQGTEQNDTLYAVATGGKLSGLGGNDYLYGAAGDDELDGGSGNDTLQGAEGNDVLTGGLGDDSLTGGAGSDSYVFGKNFGKDSISNHDTSEGRSDTIRFTEGLKQSDFVYTRSYDNLMISAKDGSGELTVNSYFSQDGAGGYQIDQILFDDGTVLDVEAVKQLVVKGTEQNDTLYAYAEGNTLAGLGGNDALYGGAGDDLLSGGNGNDTLQGGEGNDKLHGGSGNDALNGGKGEDIYIFDKGFGKDSIQNDYPEETDTIRLTDGWTQSDLVFTRSNSSLVITAKDGTGEISVGNFFRTDGIGGAKIVFDGGATLNAEALKDLVTVGSEQNDNLYAYAEGSKLAGLGGDDYLYGAAGADTLEGGNGNDTLEGKGGNDTLIGGIGNDSLNGGEGNDSYIFGKNFGKDTVYNHDEAGTDTIHFTEGWKQADFVFTRSSNDLHITAKDGAGTVWVNNYFSKDGDGGYQVDQILFDDESKLDVAAIKELVIKGTEQNDTLYAYATGSTLSGLGGNDTLNGSSGKDSLDGGSGSDSLSGDDGNDVLTGGIGNDSLTGGNGADTYVFGKGHGQDSINNYQSDNSTDTIRFDGIKSSEVKFVKSGSSLIFSGYNAEDSIELQSFFNQGYDLENFVFADKIISNPDFSKYSEGTSTPTQTMAVFEGTAIDIV</sequence>
<proteinExistence type="predicted"/>
<keyword evidence="12" id="KW-1185">Reference proteome</keyword>
<feature type="region of interest" description="Disordered" evidence="9">
    <location>
        <begin position="1341"/>
        <end position="1364"/>
    </location>
</feature>
<organism evidence="11 12">
    <name type="scientific">Neisseria wadsworthii 9715</name>
    <dbReference type="NCBI Taxonomy" id="1030841"/>
    <lineage>
        <taxon>Bacteria</taxon>
        <taxon>Pseudomonadati</taxon>
        <taxon>Pseudomonadota</taxon>
        <taxon>Betaproteobacteria</taxon>
        <taxon>Neisseriales</taxon>
        <taxon>Neisseriaceae</taxon>
        <taxon>Neisseria</taxon>
    </lineage>
</organism>
<dbReference type="STRING" id="1030841.HMPREF9370_2462"/>
<evidence type="ECO:0000256" key="9">
    <source>
        <dbReference type="SAM" id="MobiDB-lite"/>
    </source>
</evidence>
<dbReference type="Pfam" id="PF00353">
    <property type="entry name" value="HemolysinCabind"/>
    <property type="match status" value="12"/>
</dbReference>
<comment type="subcellular location">
    <subcellularLocation>
        <location evidence="1">Membrane</location>
    </subcellularLocation>
    <subcellularLocation>
        <location evidence="2">Secreted</location>
    </subcellularLocation>
</comment>
<dbReference type="EMBL" id="AGAZ01000080">
    <property type="protein sequence ID" value="EGZ44053.1"/>
    <property type="molecule type" value="Genomic_DNA"/>
</dbReference>
<dbReference type="Proteomes" id="UP000005336">
    <property type="component" value="Unassembled WGS sequence"/>
</dbReference>
<dbReference type="GO" id="GO:0005509">
    <property type="term" value="F:calcium ion binding"/>
    <property type="evidence" value="ECO:0007669"/>
    <property type="project" value="InterPro"/>
</dbReference>
<dbReference type="PRINTS" id="PR00313">
    <property type="entry name" value="CABNDNGRPT"/>
</dbReference>
<keyword evidence="8" id="KW-0472">Membrane</keyword>
<dbReference type="PROSITE" id="PS00330">
    <property type="entry name" value="HEMOLYSIN_CALCIUM"/>
    <property type="match status" value="16"/>
</dbReference>
<accession>G4CTQ2</accession>
<reference evidence="11 12" key="1">
    <citation type="submission" date="2011-06" db="EMBL/GenBank/DDBJ databases">
        <authorList>
            <person name="Muzny D."/>
            <person name="Qin X."/>
            <person name="Deng J."/>
            <person name="Jiang H."/>
            <person name="Liu Y."/>
            <person name="Qu J."/>
            <person name="Song X.-Z."/>
            <person name="Zhang L."/>
            <person name="Thornton R."/>
            <person name="Coyle M."/>
            <person name="Francisco L."/>
            <person name="Jackson L."/>
            <person name="Javaid M."/>
            <person name="Korchina V."/>
            <person name="Kovar C."/>
            <person name="Mata R."/>
            <person name="Mathew T."/>
            <person name="Ngo R."/>
            <person name="Nguyen L."/>
            <person name="Nguyen N."/>
            <person name="Okwuonu G."/>
            <person name="Ongeri F."/>
            <person name="Pham C."/>
            <person name="Simmons D."/>
            <person name="Wilczek-Boney K."/>
            <person name="Hale W."/>
            <person name="Jakkamsetti A."/>
            <person name="Pham P."/>
            <person name="Ruth R."/>
            <person name="San Lucas F."/>
            <person name="Warren J."/>
            <person name="Zhang J."/>
            <person name="Zhao Z."/>
            <person name="Zhou C."/>
            <person name="Zhu D."/>
            <person name="Lee S."/>
            <person name="Bess C."/>
            <person name="Blankenburg K."/>
            <person name="Forbes L."/>
            <person name="Fu Q."/>
            <person name="Gubbala S."/>
            <person name="Hirani K."/>
            <person name="Jayaseelan J.C."/>
            <person name="Lara F."/>
            <person name="Munidasa M."/>
            <person name="Palculict T."/>
            <person name="Patil S."/>
            <person name="Pu L.-L."/>
            <person name="Saada N."/>
            <person name="Tang L."/>
            <person name="Weissenberger G."/>
            <person name="Zhu Y."/>
            <person name="Hemphill L."/>
            <person name="Shang Y."/>
            <person name="Youmans B."/>
            <person name="Ayvaz T."/>
            <person name="Ross M."/>
            <person name="Santibanez J."/>
            <person name="Aqrawi P."/>
            <person name="Gross S."/>
            <person name="Joshi V."/>
            <person name="Fowler G."/>
            <person name="Nazareth L."/>
            <person name="Reid J."/>
            <person name="Worley K."/>
            <person name="Petrosino J."/>
            <person name="Highlander S."/>
            <person name="Gibbs R."/>
        </authorList>
    </citation>
    <scope>NUCLEOTIDE SEQUENCE [LARGE SCALE GENOMIC DNA]</scope>
    <source>
        <strain evidence="11 12">9715</strain>
    </source>
</reference>
<feature type="domain" description="Haemolysin-type calcium binding-related" evidence="10">
    <location>
        <begin position="1574"/>
        <end position="1616"/>
    </location>
</feature>
<keyword evidence="3" id="KW-0964">Secreted</keyword>
<dbReference type="InterPro" id="IPR018511">
    <property type="entry name" value="Hemolysin-typ_Ca-bd_CS"/>
</dbReference>
<evidence type="ECO:0000313" key="12">
    <source>
        <dbReference type="Proteomes" id="UP000005336"/>
    </source>
</evidence>
<evidence type="ECO:0000313" key="11">
    <source>
        <dbReference type="EMBL" id="EGZ44053.1"/>
    </source>
</evidence>
<evidence type="ECO:0000256" key="2">
    <source>
        <dbReference type="ARBA" id="ARBA00004613"/>
    </source>
</evidence>
<dbReference type="Gene3D" id="2.150.10.10">
    <property type="entry name" value="Serralysin-like metalloprotease, C-terminal"/>
    <property type="match status" value="8"/>
</dbReference>
<gene>
    <name evidence="11" type="ORF">HMPREF9370_2462</name>
</gene>
<evidence type="ECO:0000256" key="3">
    <source>
        <dbReference type="ARBA" id="ARBA00022525"/>
    </source>
</evidence>
<evidence type="ECO:0000256" key="1">
    <source>
        <dbReference type="ARBA" id="ARBA00004370"/>
    </source>
</evidence>
<evidence type="ECO:0000259" key="10">
    <source>
        <dbReference type="Pfam" id="PF06594"/>
    </source>
</evidence>
<dbReference type="PANTHER" id="PTHR38340">
    <property type="entry name" value="S-LAYER PROTEIN"/>
    <property type="match status" value="1"/>
</dbReference>
<dbReference type="InterPro" id="IPR050557">
    <property type="entry name" value="RTX_toxin/Mannuronan_C5-epim"/>
</dbReference>
<feature type="domain" description="Haemolysin-type calcium binding-related" evidence="10">
    <location>
        <begin position="1090"/>
        <end position="1130"/>
    </location>
</feature>
<evidence type="ECO:0000256" key="6">
    <source>
        <dbReference type="ARBA" id="ARBA00022837"/>
    </source>
</evidence>
<dbReference type="HOGENOM" id="CLU_001954_1_0_4"/>
<keyword evidence="5" id="KW-0677">Repeat</keyword>
<dbReference type="InterPro" id="IPR001343">
    <property type="entry name" value="Hemolysn_Ca-bd"/>
</dbReference>
<evidence type="ECO:0000256" key="4">
    <source>
        <dbReference type="ARBA" id="ARBA00022656"/>
    </source>
</evidence>
<feature type="domain" description="Haemolysin-type calcium binding-related" evidence="10">
    <location>
        <begin position="769"/>
        <end position="811"/>
    </location>
</feature>
<evidence type="ECO:0000256" key="7">
    <source>
        <dbReference type="ARBA" id="ARBA00023026"/>
    </source>
</evidence>
<dbReference type="PATRIC" id="fig|1030841.3.peg.2451"/>
<feature type="region of interest" description="Disordered" evidence="9">
    <location>
        <begin position="857"/>
        <end position="878"/>
    </location>
</feature>
<feature type="region of interest" description="Disordered" evidence="9">
    <location>
        <begin position="1652"/>
        <end position="1674"/>
    </location>
</feature>
<evidence type="ECO:0000256" key="5">
    <source>
        <dbReference type="ARBA" id="ARBA00022737"/>
    </source>
</evidence>
<keyword evidence="6" id="KW-0106">Calcium</keyword>
<dbReference type="GO" id="GO:0090729">
    <property type="term" value="F:toxin activity"/>
    <property type="evidence" value="ECO:0007669"/>
    <property type="project" value="UniProtKB-KW"/>
</dbReference>
<dbReference type="Pfam" id="PF06594">
    <property type="entry name" value="HCBP_related"/>
    <property type="match status" value="4"/>
</dbReference>
<dbReference type="GO" id="GO:0016020">
    <property type="term" value="C:membrane"/>
    <property type="evidence" value="ECO:0007669"/>
    <property type="project" value="UniProtKB-SubCell"/>
</dbReference>
<name>G4CTQ2_9NEIS</name>
<comment type="caution">
    <text evidence="11">The sequence shown here is derived from an EMBL/GenBank/DDBJ whole genome shotgun (WGS) entry which is preliminary data.</text>
</comment>
<keyword evidence="7" id="KW-0843">Virulence</keyword>
<dbReference type="PRINTS" id="PR01488">
    <property type="entry name" value="RTXTOXINA"/>
</dbReference>
<protein>
    <recommendedName>
        <fullName evidence="10">Haemolysin-type calcium binding-related domain-containing protein</fullName>
    </recommendedName>
</protein>
<dbReference type="InterPro" id="IPR011049">
    <property type="entry name" value="Serralysin-like_metalloprot_C"/>
</dbReference>